<dbReference type="Gene3D" id="1.10.10.10">
    <property type="entry name" value="Winged helix-like DNA-binding domain superfamily/Winged helix DNA-binding domain"/>
    <property type="match status" value="1"/>
</dbReference>
<comment type="caution">
    <text evidence="2">The sequence shown here is derived from an EMBL/GenBank/DDBJ whole genome shotgun (WGS) entry which is preliminary data.</text>
</comment>
<dbReference type="eggNOG" id="COG0640">
    <property type="taxonomic scope" value="Bacteria"/>
</dbReference>
<evidence type="ECO:0000313" key="2">
    <source>
        <dbReference type="EMBL" id="KEZ77470.1"/>
    </source>
</evidence>
<proteinExistence type="predicted"/>
<evidence type="ECO:0000313" key="3">
    <source>
        <dbReference type="Proteomes" id="UP000028302"/>
    </source>
</evidence>
<dbReference type="RefSeq" id="WP_084188784.1">
    <property type="nucleotide sequence ID" value="NZ_APNK01000012.1"/>
</dbReference>
<gene>
    <name evidence="2" type="ORF">C41B8_09726</name>
</gene>
<dbReference type="InterPro" id="IPR011991">
    <property type="entry name" value="ArsR-like_HTH"/>
</dbReference>
<dbReference type="Proteomes" id="UP000028302">
    <property type="component" value="Unassembled WGS sequence"/>
</dbReference>
<protein>
    <submittedName>
        <fullName evidence="2">ArsR family transcriptional regulator</fullName>
    </submittedName>
</protein>
<keyword evidence="3" id="KW-1185">Reference proteome</keyword>
<feature type="domain" description="HTH arsR-type" evidence="1">
    <location>
        <begin position="7"/>
        <end position="102"/>
    </location>
</feature>
<dbReference type="CDD" id="cd00090">
    <property type="entry name" value="HTH_ARSR"/>
    <property type="match status" value="1"/>
</dbReference>
<dbReference type="EMBL" id="APNK01000012">
    <property type="protein sequence ID" value="KEZ77470.1"/>
    <property type="molecule type" value="Genomic_DNA"/>
</dbReference>
<evidence type="ECO:0000259" key="1">
    <source>
        <dbReference type="PROSITE" id="PS50987"/>
    </source>
</evidence>
<dbReference type="SMART" id="SM00418">
    <property type="entry name" value="HTH_ARSR"/>
    <property type="match status" value="1"/>
</dbReference>
<reference evidence="2 3" key="1">
    <citation type="submission" date="2013-03" db="EMBL/GenBank/DDBJ databases">
        <title>Salinisphaera hydrothermalis C41B8 Genome Sequencing.</title>
        <authorList>
            <person name="Li C."/>
            <person name="Lai Q."/>
            <person name="Shao Z."/>
        </authorList>
    </citation>
    <scope>NUCLEOTIDE SEQUENCE [LARGE SCALE GENOMIC DNA]</scope>
    <source>
        <strain evidence="2 3">C41B8</strain>
    </source>
</reference>
<name>A0A084IL86_SALHC</name>
<dbReference type="OrthoDB" id="8565358at2"/>
<dbReference type="SUPFAM" id="SSF46785">
    <property type="entry name" value="Winged helix' DNA-binding domain"/>
    <property type="match status" value="1"/>
</dbReference>
<dbReference type="STRING" id="1304275.C41B8_09726"/>
<dbReference type="InterPro" id="IPR001845">
    <property type="entry name" value="HTH_ArsR_DNA-bd_dom"/>
</dbReference>
<sequence length="106" mass="11866">MNQELPVPGLNEVTLSEALKALADNGRRAVILDLMSRSPEEHPCSSFDLPKAKSTRTHHWRVLREAGLVTQREVGNGSFVRLRKDEFEARFPGLLQSIRQADMNGA</sequence>
<dbReference type="AlphaFoldDB" id="A0A084IL86"/>
<dbReference type="InterPro" id="IPR036390">
    <property type="entry name" value="WH_DNA-bd_sf"/>
</dbReference>
<dbReference type="PRINTS" id="PR00778">
    <property type="entry name" value="HTHARSR"/>
</dbReference>
<organism evidence="2 3">
    <name type="scientific">Salinisphaera hydrothermalis (strain C41B8)</name>
    <dbReference type="NCBI Taxonomy" id="1304275"/>
    <lineage>
        <taxon>Bacteria</taxon>
        <taxon>Pseudomonadati</taxon>
        <taxon>Pseudomonadota</taxon>
        <taxon>Gammaproteobacteria</taxon>
        <taxon>Salinisphaerales</taxon>
        <taxon>Salinisphaeraceae</taxon>
        <taxon>Salinisphaera</taxon>
    </lineage>
</organism>
<accession>A0A084IL86</accession>
<dbReference type="InterPro" id="IPR036388">
    <property type="entry name" value="WH-like_DNA-bd_sf"/>
</dbReference>
<dbReference type="PROSITE" id="PS50987">
    <property type="entry name" value="HTH_ARSR_2"/>
    <property type="match status" value="1"/>
</dbReference>
<dbReference type="GO" id="GO:0003700">
    <property type="term" value="F:DNA-binding transcription factor activity"/>
    <property type="evidence" value="ECO:0007669"/>
    <property type="project" value="InterPro"/>
</dbReference>